<dbReference type="AlphaFoldDB" id="A0A8I2YFQ8"/>
<reference evidence="1" key="1">
    <citation type="submission" date="2021-03" db="EMBL/GenBank/DDBJ databases">
        <title>Evolutionary innovations through gain and loss of genes in the ectomycorrhizal Boletales.</title>
        <authorList>
            <person name="Wu G."/>
            <person name="Miyauchi S."/>
            <person name="Morin E."/>
            <person name="Yang Z.-L."/>
            <person name="Xu J."/>
            <person name="Martin F.M."/>
        </authorList>
    </citation>
    <scope>NUCLEOTIDE SEQUENCE</scope>
    <source>
        <strain evidence="1">BR01</strain>
    </source>
</reference>
<evidence type="ECO:0000313" key="2">
    <source>
        <dbReference type="Proteomes" id="UP000683000"/>
    </source>
</evidence>
<accession>A0A8I2YFQ8</accession>
<dbReference type="EMBL" id="JAGFBS010000039">
    <property type="protein sequence ID" value="KAG6371125.1"/>
    <property type="molecule type" value="Genomic_DNA"/>
</dbReference>
<sequence>MATPNVSVRQDFTQPASERLKFRHILFENTREDDLEMTVALTHWPVQTEAARRALDCMGEAFQAIPLPAYDINDVLIEPAPYHQRLAGCLAQIDFQLSHIAFASKDTFTADIYNICILIPSPSQRIPRKRKLPQVLCVTIH</sequence>
<gene>
    <name evidence="1" type="ORF">JVT61DRAFT_9885</name>
</gene>
<protein>
    <submittedName>
        <fullName evidence="1">Uncharacterized protein</fullName>
    </submittedName>
</protein>
<name>A0A8I2YFQ8_9AGAM</name>
<dbReference type="OrthoDB" id="2685635at2759"/>
<keyword evidence="2" id="KW-1185">Reference proteome</keyword>
<proteinExistence type="predicted"/>
<dbReference type="Proteomes" id="UP000683000">
    <property type="component" value="Unassembled WGS sequence"/>
</dbReference>
<organism evidence="1 2">
    <name type="scientific">Boletus reticuloceps</name>
    <dbReference type="NCBI Taxonomy" id="495285"/>
    <lineage>
        <taxon>Eukaryota</taxon>
        <taxon>Fungi</taxon>
        <taxon>Dikarya</taxon>
        <taxon>Basidiomycota</taxon>
        <taxon>Agaricomycotina</taxon>
        <taxon>Agaricomycetes</taxon>
        <taxon>Agaricomycetidae</taxon>
        <taxon>Boletales</taxon>
        <taxon>Boletineae</taxon>
        <taxon>Boletaceae</taxon>
        <taxon>Boletoideae</taxon>
        <taxon>Boletus</taxon>
    </lineage>
</organism>
<evidence type="ECO:0000313" key="1">
    <source>
        <dbReference type="EMBL" id="KAG6371125.1"/>
    </source>
</evidence>
<comment type="caution">
    <text evidence="1">The sequence shown here is derived from an EMBL/GenBank/DDBJ whole genome shotgun (WGS) entry which is preliminary data.</text>
</comment>